<accession>A0A7Y0A8H7</accession>
<feature type="domain" description="DUF6759" evidence="2">
    <location>
        <begin position="61"/>
        <end position="150"/>
    </location>
</feature>
<name>A0A7Y0A8H7_9FLAO</name>
<keyword evidence="4" id="KW-1185">Reference proteome</keyword>
<sequence>MKKYVAFSAAVILLLNSCGSTVNTTKYPVRKPVAKPSVTGSSTTSAAQVEREYQALIKTYKSETAEVLTYLLNDSSNDPRTSITVENSSRCNMVLTISGNNYYKKVPISANKIGAVMVPKNQNYNLSGMICDAVYQKTKFISGPYEVKLSN</sequence>
<evidence type="ECO:0000313" key="3">
    <source>
        <dbReference type="EMBL" id="NML58668.1"/>
    </source>
</evidence>
<organism evidence="3 4">
    <name type="scientific">Chryseobacterium cheonjiense</name>
    <dbReference type="NCBI Taxonomy" id="2728845"/>
    <lineage>
        <taxon>Bacteria</taxon>
        <taxon>Pseudomonadati</taxon>
        <taxon>Bacteroidota</taxon>
        <taxon>Flavobacteriia</taxon>
        <taxon>Flavobacteriales</taxon>
        <taxon>Weeksellaceae</taxon>
        <taxon>Chryseobacterium group</taxon>
        <taxon>Chryseobacterium</taxon>
    </lineage>
</organism>
<gene>
    <name evidence="3" type="ORF">HHL20_15065</name>
</gene>
<evidence type="ECO:0000259" key="2">
    <source>
        <dbReference type="Pfam" id="PF20545"/>
    </source>
</evidence>
<proteinExistence type="predicted"/>
<dbReference type="InterPro" id="IPR046647">
    <property type="entry name" value="DUF6759"/>
</dbReference>
<keyword evidence="1" id="KW-0732">Signal</keyword>
<dbReference type="EMBL" id="JABBGF010000003">
    <property type="protein sequence ID" value="NML58668.1"/>
    <property type="molecule type" value="Genomic_DNA"/>
</dbReference>
<feature type="signal peptide" evidence="1">
    <location>
        <begin position="1"/>
        <end position="22"/>
    </location>
</feature>
<feature type="chain" id="PRO_5030928537" evidence="1">
    <location>
        <begin position="23"/>
        <end position="151"/>
    </location>
</feature>
<comment type="caution">
    <text evidence="3">The sequence shown here is derived from an EMBL/GenBank/DDBJ whole genome shotgun (WGS) entry which is preliminary data.</text>
</comment>
<reference evidence="3 4" key="1">
    <citation type="submission" date="2020-04" db="EMBL/GenBank/DDBJ databases">
        <title>Chryseobacterium sp. RJ-7-14 sp. nov., isolated from Jeju soil.</title>
        <authorList>
            <person name="Dahal R.H."/>
            <person name="Chaudhary D.K."/>
        </authorList>
    </citation>
    <scope>NUCLEOTIDE SEQUENCE [LARGE SCALE GENOMIC DNA]</scope>
    <source>
        <strain evidence="3 4">RJ-7-14</strain>
    </source>
</reference>
<dbReference type="RefSeq" id="WP_169232024.1">
    <property type="nucleotide sequence ID" value="NZ_JABBGF010000003.1"/>
</dbReference>
<dbReference type="Pfam" id="PF20545">
    <property type="entry name" value="DUF6759"/>
    <property type="match status" value="1"/>
</dbReference>
<evidence type="ECO:0000313" key="4">
    <source>
        <dbReference type="Proteomes" id="UP000552615"/>
    </source>
</evidence>
<dbReference type="Proteomes" id="UP000552615">
    <property type="component" value="Unassembled WGS sequence"/>
</dbReference>
<protein>
    <submittedName>
        <fullName evidence="3">Competence protein ComL</fullName>
    </submittedName>
</protein>
<dbReference type="AlphaFoldDB" id="A0A7Y0A8H7"/>
<evidence type="ECO:0000256" key="1">
    <source>
        <dbReference type="SAM" id="SignalP"/>
    </source>
</evidence>